<dbReference type="AlphaFoldDB" id="A0A2N5M2L2"/>
<gene>
    <name evidence="1" type="ORF">CUU66_17670</name>
</gene>
<dbReference type="Proteomes" id="UP000234748">
    <property type="component" value="Unassembled WGS sequence"/>
</dbReference>
<sequence length="157" mass="18249">MRKQPSFSNFPASPSAKAAILKTIKQEDNSSASQKHQIVQIPDSPYTLVIFDSPHKIGVFKTKEFLGKFSTTLETGFNLYESTFKKDANYFVNNKLVYGLTTIPEGRHAYVNHKKIHVFPLEKYFSSSRYAWDYKNLYFFYLNEPIKVHSYQPISFQ</sequence>
<keyword evidence="2" id="KW-1185">Reference proteome</keyword>
<evidence type="ECO:0000313" key="2">
    <source>
        <dbReference type="Proteomes" id="UP000234748"/>
    </source>
</evidence>
<evidence type="ECO:0000313" key="1">
    <source>
        <dbReference type="EMBL" id="PLT28597.1"/>
    </source>
</evidence>
<comment type="caution">
    <text evidence="1">The sequence shown here is derived from an EMBL/GenBank/DDBJ whole genome shotgun (WGS) entry which is preliminary data.</text>
</comment>
<organism evidence="1 2">
    <name type="scientific">Peribacillus deserti</name>
    <dbReference type="NCBI Taxonomy" id="673318"/>
    <lineage>
        <taxon>Bacteria</taxon>
        <taxon>Bacillati</taxon>
        <taxon>Bacillota</taxon>
        <taxon>Bacilli</taxon>
        <taxon>Bacillales</taxon>
        <taxon>Bacillaceae</taxon>
        <taxon>Peribacillus</taxon>
    </lineage>
</organism>
<protein>
    <submittedName>
        <fullName evidence="1">Uncharacterized protein</fullName>
    </submittedName>
</protein>
<accession>A0A2N5M2L2</accession>
<reference evidence="1 2" key="1">
    <citation type="submission" date="2017-11" db="EMBL/GenBank/DDBJ databases">
        <title>Comparitive Functional Genomics of Dry Heat Resistant strains isolated from the Viking Spacecraft.</title>
        <authorList>
            <person name="Seuylemezian A."/>
            <person name="Cooper K."/>
            <person name="Vaishampayan P."/>
        </authorList>
    </citation>
    <scope>NUCLEOTIDE SEQUENCE [LARGE SCALE GENOMIC DNA]</scope>
    <source>
        <strain evidence="1 2">V1-29</strain>
    </source>
</reference>
<proteinExistence type="predicted"/>
<name>A0A2N5M2L2_9BACI</name>
<dbReference type="EMBL" id="PGUY01000056">
    <property type="protein sequence ID" value="PLT28597.1"/>
    <property type="molecule type" value="Genomic_DNA"/>
</dbReference>